<dbReference type="InterPro" id="IPR023214">
    <property type="entry name" value="HAD_sf"/>
</dbReference>
<evidence type="ECO:0000313" key="2">
    <source>
        <dbReference type="Proteomes" id="UP000320672"/>
    </source>
</evidence>
<reference evidence="1 2" key="1">
    <citation type="submission" date="2019-02" db="EMBL/GenBank/DDBJ databases">
        <title>Deep-cultivation of Planctomycetes and their phenomic and genomic characterization uncovers novel biology.</title>
        <authorList>
            <person name="Wiegand S."/>
            <person name="Jogler M."/>
            <person name="Boedeker C."/>
            <person name="Pinto D."/>
            <person name="Vollmers J."/>
            <person name="Rivas-Marin E."/>
            <person name="Kohn T."/>
            <person name="Peeters S.H."/>
            <person name="Heuer A."/>
            <person name="Rast P."/>
            <person name="Oberbeckmann S."/>
            <person name="Bunk B."/>
            <person name="Jeske O."/>
            <person name="Meyerdierks A."/>
            <person name="Storesund J.E."/>
            <person name="Kallscheuer N."/>
            <person name="Luecker S."/>
            <person name="Lage O.M."/>
            <person name="Pohl T."/>
            <person name="Merkel B.J."/>
            <person name="Hornburger P."/>
            <person name="Mueller R.-W."/>
            <person name="Bruemmer F."/>
            <person name="Labrenz M."/>
            <person name="Spormann A.M."/>
            <person name="Op den Camp H."/>
            <person name="Overmann J."/>
            <person name="Amann R."/>
            <person name="Jetten M.S.M."/>
            <person name="Mascher T."/>
            <person name="Medema M.H."/>
            <person name="Devos D.P."/>
            <person name="Kaster A.-K."/>
            <person name="Ovreas L."/>
            <person name="Rohde M."/>
            <person name="Galperin M.Y."/>
            <person name="Jogler C."/>
        </authorList>
    </citation>
    <scope>NUCLEOTIDE SEQUENCE [LARGE SCALE GENOMIC DNA]</scope>
    <source>
        <strain evidence="1 2">FF011L</strain>
    </source>
</reference>
<dbReference type="Gene3D" id="3.40.50.1000">
    <property type="entry name" value="HAD superfamily/HAD-like"/>
    <property type="match status" value="1"/>
</dbReference>
<keyword evidence="1" id="KW-0378">Hydrolase</keyword>
<gene>
    <name evidence="1" type="ORF">FF011L_55050</name>
</gene>
<dbReference type="NCBIfam" id="TIGR01509">
    <property type="entry name" value="HAD-SF-IA-v3"/>
    <property type="match status" value="1"/>
</dbReference>
<dbReference type="Pfam" id="PF13419">
    <property type="entry name" value="HAD_2"/>
    <property type="match status" value="1"/>
</dbReference>
<dbReference type="PANTHER" id="PTHR18901">
    <property type="entry name" value="2-DEOXYGLUCOSE-6-PHOSPHATE PHOSPHATASE 2"/>
    <property type="match status" value="1"/>
</dbReference>
<dbReference type="GO" id="GO:0016787">
    <property type="term" value="F:hydrolase activity"/>
    <property type="evidence" value="ECO:0007669"/>
    <property type="project" value="UniProtKB-KW"/>
</dbReference>
<name>A0A517MP80_9BACT</name>
<dbReference type="AlphaFoldDB" id="A0A517MP80"/>
<dbReference type="OrthoDB" id="9797743at2"/>
<sequence length="234" mass="25299">MDDNVDTPGNGQRPARTLQGVALDLDGLLFDTEPLYWQVGSQLLDRRGHRFTDQLQRRMMGRPGVQAMQVLIDALQLTDLPETLLEESNDLYAEMLTQGVTPMRGLLPWFDALEASGLPFGVATSSLHRFADQILRQNGLRDRIQFLLTGEDVRKGKPDPEMYLLAANTLGIDPANMLVLEDSENGCAAAVAAGSVAVAIPGVHCEGHAYPGAHLVADGLDDARLLGLLTTKAG</sequence>
<dbReference type="CDD" id="cd07505">
    <property type="entry name" value="HAD_BPGM-like"/>
    <property type="match status" value="1"/>
</dbReference>
<dbReference type="SUPFAM" id="SSF56784">
    <property type="entry name" value="HAD-like"/>
    <property type="match status" value="1"/>
</dbReference>
<dbReference type="Proteomes" id="UP000320672">
    <property type="component" value="Chromosome"/>
</dbReference>
<accession>A0A517MP80</accession>
<dbReference type="InterPro" id="IPR041492">
    <property type="entry name" value="HAD_2"/>
</dbReference>
<keyword evidence="2" id="KW-1185">Reference proteome</keyword>
<dbReference type="EMBL" id="CP036262">
    <property type="protein sequence ID" value="QDS96693.1"/>
    <property type="molecule type" value="Genomic_DNA"/>
</dbReference>
<dbReference type="EC" id="3.1.3.-" evidence="1"/>
<dbReference type="PANTHER" id="PTHR18901:SF38">
    <property type="entry name" value="PSEUDOURIDINE-5'-PHOSPHATASE"/>
    <property type="match status" value="1"/>
</dbReference>
<dbReference type="Gene3D" id="1.10.150.240">
    <property type="entry name" value="Putative phosphatase, domain 2"/>
    <property type="match status" value="1"/>
</dbReference>
<dbReference type="InterPro" id="IPR036412">
    <property type="entry name" value="HAD-like_sf"/>
</dbReference>
<dbReference type="KEGG" id="rml:FF011L_55050"/>
<dbReference type="SFLD" id="SFLDG01129">
    <property type="entry name" value="C1.5:_HAD__Beta-PGM__Phosphata"/>
    <property type="match status" value="1"/>
</dbReference>
<dbReference type="InterPro" id="IPR023198">
    <property type="entry name" value="PGP-like_dom2"/>
</dbReference>
<proteinExistence type="predicted"/>
<dbReference type="PRINTS" id="PR00413">
    <property type="entry name" value="HADHALOGNASE"/>
</dbReference>
<organism evidence="1 2">
    <name type="scientific">Roseimaritima multifibrata</name>
    <dbReference type="NCBI Taxonomy" id="1930274"/>
    <lineage>
        <taxon>Bacteria</taxon>
        <taxon>Pseudomonadati</taxon>
        <taxon>Planctomycetota</taxon>
        <taxon>Planctomycetia</taxon>
        <taxon>Pirellulales</taxon>
        <taxon>Pirellulaceae</taxon>
        <taxon>Roseimaritima</taxon>
    </lineage>
</organism>
<dbReference type="InterPro" id="IPR006439">
    <property type="entry name" value="HAD-SF_hydro_IA"/>
</dbReference>
<protein>
    <submittedName>
        <fullName evidence="1">Phosphorylated carbohydrates phosphatase</fullName>
        <ecNumber evidence="1">3.1.3.-</ecNumber>
    </submittedName>
</protein>
<dbReference type="SFLD" id="SFLDS00003">
    <property type="entry name" value="Haloacid_Dehalogenase"/>
    <property type="match status" value="1"/>
</dbReference>
<dbReference type="RefSeq" id="WP_145354789.1">
    <property type="nucleotide sequence ID" value="NZ_CP036262.1"/>
</dbReference>
<evidence type="ECO:0000313" key="1">
    <source>
        <dbReference type="EMBL" id="QDS96693.1"/>
    </source>
</evidence>